<keyword evidence="8" id="KW-0812">Transmembrane</keyword>
<evidence type="ECO:0000256" key="4">
    <source>
        <dbReference type="ARBA" id="ARBA00022801"/>
    </source>
</evidence>
<evidence type="ECO:0000256" key="8">
    <source>
        <dbReference type="SAM" id="Phobius"/>
    </source>
</evidence>
<feature type="non-terminal residue" evidence="9">
    <location>
        <position position="451"/>
    </location>
</feature>
<keyword evidence="10" id="KW-1185">Reference proteome</keyword>
<keyword evidence="4 7" id="KW-0378">Hydrolase</keyword>
<keyword evidence="8" id="KW-0472">Membrane</keyword>
<organism evidence="9 10">
    <name type="scientific">Polypterus senegalus</name>
    <name type="common">Senegal bichir</name>
    <dbReference type="NCBI Taxonomy" id="55291"/>
    <lineage>
        <taxon>Eukaryota</taxon>
        <taxon>Metazoa</taxon>
        <taxon>Chordata</taxon>
        <taxon>Craniata</taxon>
        <taxon>Vertebrata</taxon>
        <taxon>Euteleostomi</taxon>
        <taxon>Actinopterygii</taxon>
        <taxon>Polypteriformes</taxon>
        <taxon>Polypteridae</taxon>
        <taxon>Polypterus</taxon>
    </lineage>
</organism>
<evidence type="ECO:0000313" key="10">
    <source>
        <dbReference type="Proteomes" id="UP001166052"/>
    </source>
</evidence>
<dbReference type="Proteomes" id="UP001166052">
    <property type="component" value="Unassembled WGS sequence"/>
</dbReference>
<feature type="non-terminal residue" evidence="9">
    <location>
        <position position="1"/>
    </location>
</feature>
<evidence type="ECO:0000256" key="7">
    <source>
        <dbReference type="RuleBase" id="RU366077"/>
    </source>
</evidence>
<dbReference type="EMBL" id="JAAWVN010008753">
    <property type="protein sequence ID" value="MBN3290570.1"/>
    <property type="molecule type" value="Genomic_DNA"/>
</dbReference>
<dbReference type="PANTHER" id="PTHR10942:SF6">
    <property type="entry name" value="CILIATED LEFT-RIGHT ORGANIZER METALLOPEPTIDASE"/>
    <property type="match status" value="1"/>
</dbReference>
<proteinExistence type="inferred from homology"/>
<accession>A0ABS2YUW6</accession>
<sequence>MPLLGASPVIAIEEPAVHLLVFQPVNRVPGRLLLNRDINKYCKSIWRNLSLPNYNRCGISNENYRMETCLDVVIPDEHLSGYAVWSATGDQPREVIKVDGVGVMDADFLLYVQAADTDKCRSELDASDRPIAGAVVFCRARLTTKQFNHPKTVLTAVHELLHALGFSRDLFDKWKDCSDSPAVGISCSSRSSVTNTDEYGQLRIYTQKVIKAMQDHLKSSSHEAGGPLENKVPGYTGVLFCPDGRLCGPTRGRLVPFVQATTVSSVTSPRSTTGAPAMVMFSSVEVVFMVMEKTSEVTTTTWSQHANLPVEAMINATGIDRCHFQNVLLHDPLHLTLDLVWQSPKCRTMSLTDVYQTLWSSVQQRQISYWLQGTNYTAYEVKLLSSSLGFPDISALPGAPNSSTERMMSSVVVAALCGGLGMVLAFSLVCVGLTLLYKRKRLARIRVHHQS</sequence>
<keyword evidence="8" id="KW-1133">Transmembrane helix</keyword>
<dbReference type="EC" id="3.4.24.-" evidence="7"/>
<evidence type="ECO:0000256" key="3">
    <source>
        <dbReference type="ARBA" id="ARBA00022723"/>
    </source>
</evidence>
<comment type="similarity">
    <text evidence="1 7">Belongs to the peptidase M8 family.</text>
</comment>
<gene>
    <name evidence="9" type="ORF">GTO92_0005702</name>
</gene>
<keyword evidence="3 7" id="KW-0479">Metal-binding</keyword>
<keyword evidence="6 7" id="KW-0482">Metalloprotease</keyword>
<evidence type="ECO:0000313" key="9">
    <source>
        <dbReference type="EMBL" id="MBN3290570.1"/>
    </source>
</evidence>
<keyword evidence="5 7" id="KW-0862">Zinc</keyword>
<dbReference type="Gene3D" id="3.10.170.20">
    <property type="match status" value="1"/>
</dbReference>
<dbReference type="PANTHER" id="PTHR10942">
    <property type="entry name" value="LEISHMANOLYSIN-LIKE PEPTIDASE"/>
    <property type="match status" value="1"/>
</dbReference>
<evidence type="ECO:0000256" key="1">
    <source>
        <dbReference type="ARBA" id="ARBA00005860"/>
    </source>
</evidence>
<dbReference type="Pfam" id="PF01457">
    <property type="entry name" value="Peptidase_M8"/>
    <property type="match status" value="1"/>
</dbReference>
<comment type="cofactor">
    <cofactor evidence="7">
        <name>Zn(2+)</name>
        <dbReference type="ChEBI" id="CHEBI:29105"/>
    </cofactor>
    <text evidence="7">Binds 1 zinc ion per subunit.</text>
</comment>
<reference evidence="9" key="1">
    <citation type="journal article" date="2021" name="Cell">
        <title>Tracing the genetic footprints of vertebrate landing in non-teleost ray-finned fishes.</title>
        <authorList>
            <person name="Bi X."/>
            <person name="Wang K."/>
            <person name="Yang L."/>
            <person name="Pan H."/>
            <person name="Jiang H."/>
            <person name="Wei Q."/>
            <person name="Fang M."/>
            <person name="Yu H."/>
            <person name="Zhu C."/>
            <person name="Cai Y."/>
            <person name="He Y."/>
            <person name="Gan X."/>
            <person name="Zeng H."/>
            <person name="Yu D."/>
            <person name="Zhu Y."/>
            <person name="Jiang H."/>
            <person name="Qiu Q."/>
            <person name="Yang H."/>
            <person name="Zhang Y.E."/>
            <person name="Wang W."/>
            <person name="Zhu M."/>
            <person name="He S."/>
            <person name="Zhang G."/>
        </authorList>
    </citation>
    <scope>NUCLEOTIDE SEQUENCE</scope>
    <source>
        <strain evidence="9">Bchr_001</strain>
    </source>
</reference>
<protein>
    <recommendedName>
        <fullName evidence="7">Leishmanolysin-like peptidase</fullName>
        <ecNumber evidence="7">3.4.24.-</ecNumber>
    </recommendedName>
</protein>
<name>A0ABS2YUW6_POLSE</name>
<evidence type="ECO:0000256" key="6">
    <source>
        <dbReference type="ARBA" id="ARBA00023049"/>
    </source>
</evidence>
<dbReference type="InterPro" id="IPR001577">
    <property type="entry name" value="Peptidase_M8"/>
</dbReference>
<feature type="transmembrane region" description="Helical" evidence="8">
    <location>
        <begin position="411"/>
        <end position="437"/>
    </location>
</feature>
<comment type="caution">
    <text evidence="9">The sequence shown here is derived from an EMBL/GenBank/DDBJ whole genome shotgun (WGS) entry which is preliminary data.</text>
</comment>
<dbReference type="SUPFAM" id="SSF55486">
    <property type="entry name" value="Metalloproteases ('zincins'), catalytic domain"/>
    <property type="match status" value="1"/>
</dbReference>
<keyword evidence="2 7" id="KW-0645">Protease</keyword>
<evidence type="ECO:0000256" key="5">
    <source>
        <dbReference type="ARBA" id="ARBA00022833"/>
    </source>
</evidence>
<evidence type="ECO:0000256" key="2">
    <source>
        <dbReference type="ARBA" id="ARBA00022670"/>
    </source>
</evidence>